<dbReference type="Proteomes" id="UP000268192">
    <property type="component" value="Chromosome"/>
</dbReference>
<evidence type="ECO:0000313" key="8">
    <source>
        <dbReference type="Proteomes" id="UP000268192"/>
    </source>
</evidence>
<dbReference type="InterPro" id="IPR027417">
    <property type="entry name" value="P-loop_NTPase"/>
</dbReference>
<dbReference type="GO" id="GO:0033863">
    <property type="term" value="F:ribose 1,5-bisphosphate phosphokinase activity"/>
    <property type="evidence" value="ECO:0007669"/>
    <property type="project" value="UniProtKB-UniRule"/>
</dbReference>
<accession>A0A3Q8XN12</accession>
<evidence type="ECO:0000256" key="5">
    <source>
        <dbReference type="ARBA" id="ARBA00022840"/>
    </source>
</evidence>
<reference evidence="7 8" key="1">
    <citation type="submission" date="2018-09" db="EMBL/GenBank/DDBJ databases">
        <title>Marinorhizobium profundi gen. nov., sp. nov., isolated from a deep-sea sediment sample from the New Britain Trench and proposal of Marinorhizobiaceae fam. nov. in the order Rhizobiales of the class Alphaproteobacteria.</title>
        <authorList>
            <person name="Cao J."/>
        </authorList>
    </citation>
    <scope>NUCLEOTIDE SEQUENCE [LARGE SCALE GENOMIC DNA]</scope>
    <source>
        <strain evidence="7 8">WS11</strain>
    </source>
</reference>
<dbReference type="GO" id="GO:0005524">
    <property type="term" value="F:ATP binding"/>
    <property type="evidence" value="ECO:0007669"/>
    <property type="project" value="UniProtKB-KW"/>
</dbReference>
<dbReference type="EMBL" id="CP032509">
    <property type="protein sequence ID" value="AZN71243.1"/>
    <property type="molecule type" value="Genomic_DNA"/>
</dbReference>
<dbReference type="RefSeq" id="WP_126009362.1">
    <property type="nucleotide sequence ID" value="NZ_CP032509.1"/>
</dbReference>
<dbReference type="SUPFAM" id="SSF52540">
    <property type="entry name" value="P-loop containing nucleoside triphosphate hydrolases"/>
    <property type="match status" value="1"/>
</dbReference>
<dbReference type="GO" id="GO:0019634">
    <property type="term" value="P:organic phosphonate metabolic process"/>
    <property type="evidence" value="ECO:0007669"/>
    <property type="project" value="UniProtKB-UniRule"/>
</dbReference>
<proteinExistence type="inferred from homology"/>
<comment type="catalytic activity">
    <reaction evidence="1 6">
        <text>alpha-D-ribose 1,5-bisphosphate + ATP = 5-phospho-alpha-D-ribose 1-diphosphate + ADP</text>
        <dbReference type="Rhea" id="RHEA:20109"/>
        <dbReference type="ChEBI" id="CHEBI:30616"/>
        <dbReference type="ChEBI" id="CHEBI:58017"/>
        <dbReference type="ChEBI" id="CHEBI:68688"/>
        <dbReference type="ChEBI" id="CHEBI:456216"/>
        <dbReference type="EC" id="2.7.4.23"/>
    </reaction>
</comment>
<dbReference type="UniPathway" id="UPA00087">
    <property type="reaction ID" value="UER00175"/>
</dbReference>
<feature type="binding site" evidence="6">
    <location>
        <begin position="18"/>
        <end position="25"/>
    </location>
    <ligand>
        <name>ATP</name>
        <dbReference type="ChEBI" id="CHEBI:30616"/>
    </ligand>
</feature>
<dbReference type="OrthoDB" id="341217at2"/>
<keyword evidence="5 6" id="KW-0067">ATP-binding</keyword>
<dbReference type="InterPro" id="IPR012699">
    <property type="entry name" value="PhnN"/>
</dbReference>
<dbReference type="HAMAP" id="MF_00836">
    <property type="entry name" value="PhnN"/>
    <property type="match status" value="1"/>
</dbReference>
<dbReference type="KEGG" id="abaw:D5400_08145"/>
<evidence type="ECO:0000313" key="7">
    <source>
        <dbReference type="EMBL" id="AZN71243.1"/>
    </source>
</evidence>
<comment type="similarity">
    <text evidence="6">Belongs to the ribose 1,5-bisphosphokinase family.</text>
</comment>
<keyword evidence="7" id="KW-0418">Kinase</keyword>
<evidence type="ECO:0000256" key="1">
    <source>
        <dbReference type="ARBA" id="ARBA00000373"/>
    </source>
</evidence>
<name>A0A3Q8XN12_9HYPH</name>
<dbReference type="GO" id="GO:0006015">
    <property type="term" value="P:5-phosphoribose 1-diphosphate biosynthetic process"/>
    <property type="evidence" value="ECO:0007669"/>
    <property type="project" value="UniProtKB-UniRule"/>
</dbReference>
<dbReference type="AlphaFoldDB" id="A0A3Q8XN12"/>
<evidence type="ECO:0000256" key="2">
    <source>
        <dbReference type="ARBA" id="ARBA00005069"/>
    </source>
</evidence>
<keyword evidence="8" id="KW-1185">Reference proteome</keyword>
<dbReference type="Gene3D" id="3.40.50.300">
    <property type="entry name" value="P-loop containing nucleotide triphosphate hydrolases"/>
    <property type="match status" value="1"/>
</dbReference>
<protein>
    <recommendedName>
        <fullName evidence="6">Ribose 1,5-bisphosphate phosphokinase PhnN</fullName>
        <ecNumber evidence="6">2.7.4.23</ecNumber>
    </recommendedName>
    <alternativeName>
        <fullName evidence="6">Ribose 1,5-bisphosphokinase</fullName>
    </alternativeName>
</protein>
<gene>
    <name evidence="6 7" type="primary">phnN</name>
    <name evidence="7" type="ORF">D5400_08145</name>
</gene>
<organism evidence="7 8">
    <name type="scientific">Georhizobium profundi</name>
    <dbReference type="NCBI Taxonomy" id="2341112"/>
    <lineage>
        <taxon>Bacteria</taxon>
        <taxon>Pseudomonadati</taxon>
        <taxon>Pseudomonadota</taxon>
        <taxon>Alphaproteobacteria</taxon>
        <taxon>Hyphomicrobiales</taxon>
        <taxon>Rhizobiaceae</taxon>
        <taxon>Georhizobium</taxon>
    </lineage>
</organism>
<evidence type="ECO:0000256" key="6">
    <source>
        <dbReference type="HAMAP-Rule" id="MF_00836"/>
    </source>
</evidence>
<evidence type="ECO:0000256" key="4">
    <source>
        <dbReference type="ARBA" id="ARBA00022741"/>
    </source>
</evidence>
<sequence>MAERSPRDPAGTLIVVLGPSGSGKDTIIDFARETLRGRSDVLFVRRVVTRDAAVQAEDHDTLDEAAFLAAEQAGAFAFTWKAHGLSYGLPSSMDGHLALGGIAIANGSRATLPDLRRRYPTLVPVTLAVAPDVLAARIAARGRESEAEIAARLQRAERFALDTPDLTIIDNNGAPEIAGRAFVRLIEQVSARHHAIA</sequence>
<dbReference type="EC" id="2.7.4.23" evidence="6"/>
<dbReference type="NCBIfam" id="TIGR02322">
    <property type="entry name" value="phosphon_PhnN"/>
    <property type="match status" value="1"/>
</dbReference>
<keyword evidence="3 6" id="KW-0808">Transferase</keyword>
<evidence type="ECO:0000256" key="3">
    <source>
        <dbReference type="ARBA" id="ARBA00022679"/>
    </source>
</evidence>
<comment type="function">
    <text evidence="6">Catalyzes the phosphorylation of ribose 1,5-bisphosphate to 5-phospho-D-ribosyl alpha-1-diphosphate (PRPP).</text>
</comment>
<comment type="pathway">
    <text evidence="2 6">Metabolic intermediate biosynthesis; 5-phospho-alpha-D-ribose 1-diphosphate biosynthesis; 5-phospho-alpha-D-ribose 1-diphosphate from D-ribose 5-phosphate (route II): step 3/3.</text>
</comment>
<keyword evidence="4 6" id="KW-0547">Nucleotide-binding</keyword>